<evidence type="ECO:0000256" key="10">
    <source>
        <dbReference type="PIRSR" id="PIRSR611782-2"/>
    </source>
</evidence>
<keyword evidence="7" id="KW-0378">Hydrolase</keyword>
<feature type="active site" description="Charge relay system" evidence="9">
    <location>
        <position position="135"/>
    </location>
</feature>
<dbReference type="PROSITE" id="PS51257">
    <property type="entry name" value="PROKAR_LIPOPROTEIN"/>
    <property type="match status" value="1"/>
</dbReference>
<evidence type="ECO:0000313" key="15">
    <source>
        <dbReference type="Proteomes" id="UP000315995"/>
    </source>
</evidence>
<evidence type="ECO:0000256" key="11">
    <source>
        <dbReference type="SAM" id="MobiDB-lite"/>
    </source>
</evidence>
<dbReference type="NCBIfam" id="TIGR02037">
    <property type="entry name" value="degP_htrA_DO"/>
    <property type="match status" value="1"/>
</dbReference>
<dbReference type="EMBL" id="CP041186">
    <property type="protein sequence ID" value="QDG53636.1"/>
    <property type="molecule type" value="Genomic_DNA"/>
</dbReference>
<evidence type="ECO:0000256" key="12">
    <source>
        <dbReference type="SAM" id="SignalP"/>
    </source>
</evidence>
<protein>
    <submittedName>
        <fullName evidence="14">DegQ family serine endoprotease</fullName>
    </submittedName>
</protein>
<dbReference type="InterPro" id="IPR041489">
    <property type="entry name" value="PDZ_6"/>
</dbReference>
<accession>A0A5B8YD77</accession>
<dbReference type="InterPro" id="IPR009003">
    <property type="entry name" value="Peptidase_S1_PA"/>
</dbReference>
<dbReference type="GO" id="GO:0006508">
    <property type="term" value="P:proteolysis"/>
    <property type="evidence" value="ECO:0007669"/>
    <property type="project" value="UniProtKB-KW"/>
</dbReference>
<feature type="binding site" evidence="10">
    <location>
        <position position="165"/>
    </location>
    <ligand>
        <name>substrate</name>
    </ligand>
</feature>
<evidence type="ECO:0000256" key="7">
    <source>
        <dbReference type="ARBA" id="ARBA00022801"/>
    </source>
</evidence>
<feature type="binding site" evidence="10">
    <location>
        <begin position="239"/>
        <end position="241"/>
    </location>
    <ligand>
        <name>substrate</name>
    </ligand>
</feature>
<gene>
    <name evidence="14" type="ORF">FIV42_23685</name>
</gene>
<dbReference type="Pfam" id="PF13180">
    <property type="entry name" value="PDZ_2"/>
    <property type="match status" value="1"/>
</dbReference>
<comment type="similarity">
    <text evidence="2">Belongs to the peptidase S1C family.</text>
</comment>
<sequence length="497" mass="52474">MISRAVARPRHLATLFIVLAALSFLAGCEGREDAQKPQTANKPDQATSSEHAARVDSQVAILRNLPDVVDQTLPSVVGISTKMKVDTRRGASPFGDDFPFPFDPGAPGGPDRGIREGMGSGVVVSNEGYILTNYHVVEGADEILVSLNERGEFTAEVVGTDPKSDLAVLQLQDPPEDLRPLPFADTEGVRLGEPVVAIGNPFGLASTVTMGIVSAKGRQNVGITDYEDFIQTDAAINPGNSGGPLVNMSGEIVGINTAILSRSGGYQGIGFAIPSRMARAVMESLIEHGKVTRGWLGVMIQTVTDDLARAFDLPKNTDGVIVSDVEPNSPAAEAGLRRGDVIVSLDGKSIDSASNLRNRVALTAPGTTVEMGVLRDGDQQTIEVELGELPSEAAGPPSLGPQSQLDGLSLAPINPELRQRFNIPGRLDRGVIVTNLTPGSPAAQMGLRPGDVVLEVNRERVDSVDAFSKAYDKSDARVLFLVYRDGSTLFLAADKPG</sequence>
<dbReference type="InterPro" id="IPR011782">
    <property type="entry name" value="Pept_S1C_Do"/>
</dbReference>
<feature type="active site" description="Charge relay system" evidence="9">
    <location>
        <position position="165"/>
    </location>
</feature>
<dbReference type="PANTHER" id="PTHR43343:SF3">
    <property type="entry name" value="PROTEASE DO-LIKE 8, CHLOROPLASTIC"/>
    <property type="match status" value="1"/>
</dbReference>
<evidence type="ECO:0000256" key="4">
    <source>
        <dbReference type="ARBA" id="ARBA00022729"/>
    </source>
</evidence>
<evidence type="ECO:0000256" key="1">
    <source>
        <dbReference type="ARBA" id="ARBA00004418"/>
    </source>
</evidence>
<keyword evidence="3 14" id="KW-0645">Protease</keyword>
<keyword evidence="15" id="KW-1185">Reference proteome</keyword>
<dbReference type="SUPFAM" id="SSF50156">
    <property type="entry name" value="PDZ domain-like"/>
    <property type="match status" value="2"/>
</dbReference>
<evidence type="ECO:0000256" key="6">
    <source>
        <dbReference type="ARBA" id="ARBA00022764"/>
    </source>
</evidence>
<feature type="signal peptide" evidence="12">
    <location>
        <begin position="1"/>
        <end position="26"/>
    </location>
</feature>
<feature type="region of interest" description="Disordered" evidence="11">
    <location>
        <begin position="33"/>
        <end position="53"/>
    </location>
</feature>
<evidence type="ECO:0000256" key="3">
    <source>
        <dbReference type="ARBA" id="ARBA00022670"/>
    </source>
</evidence>
<feature type="domain" description="PDZ" evidence="13">
    <location>
        <begin position="285"/>
        <end position="377"/>
    </location>
</feature>
<dbReference type="Gene3D" id="2.30.42.10">
    <property type="match status" value="2"/>
</dbReference>
<evidence type="ECO:0000259" key="13">
    <source>
        <dbReference type="PROSITE" id="PS50106"/>
    </source>
</evidence>
<feature type="compositionally biased region" description="Polar residues" evidence="11">
    <location>
        <begin position="36"/>
        <end position="50"/>
    </location>
</feature>
<reference evidence="14 15" key="1">
    <citation type="submission" date="2019-06" db="EMBL/GenBank/DDBJ databases">
        <title>Persicimonas caeni gen. nov., sp. nov., a predatory bacterium isolated from solar saltern.</title>
        <authorList>
            <person name="Wang S."/>
        </authorList>
    </citation>
    <scope>NUCLEOTIDE SEQUENCE [LARGE SCALE GENOMIC DNA]</scope>
    <source>
        <strain evidence="14 15">YN101</strain>
    </source>
</reference>
<feature type="chain" id="PRO_5038568368" evidence="12">
    <location>
        <begin position="27"/>
        <end position="497"/>
    </location>
</feature>
<dbReference type="Pfam" id="PF13365">
    <property type="entry name" value="Trypsin_2"/>
    <property type="match status" value="1"/>
</dbReference>
<dbReference type="SMART" id="SM00228">
    <property type="entry name" value="PDZ"/>
    <property type="match status" value="2"/>
</dbReference>
<evidence type="ECO:0000256" key="2">
    <source>
        <dbReference type="ARBA" id="ARBA00010541"/>
    </source>
</evidence>
<proteinExistence type="inferred from homology"/>
<evidence type="ECO:0000256" key="8">
    <source>
        <dbReference type="ARBA" id="ARBA00022825"/>
    </source>
</evidence>
<evidence type="ECO:0000313" key="14">
    <source>
        <dbReference type="EMBL" id="QDG53636.1"/>
    </source>
</evidence>
<dbReference type="GO" id="GO:0004252">
    <property type="term" value="F:serine-type endopeptidase activity"/>
    <property type="evidence" value="ECO:0007669"/>
    <property type="project" value="InterPro"/>
</dbReference>
<dbReference type="RefSeq" id="WP_141200090.1">
    <property type="nucleotide sequence ID" value="NZ_CP041186.1"/>
</dbReference>
<feature type="active site" description="Charge relay system" evidence="9">
    <location>
        <position position="241"/>
    </location>
</feature>
<dbReference type="FunFam" id="2.30.42.10:FF:000037">
    <property type="entry name" value="Periplasmic serine endoprotease DegP-like"/>
    <property type="match status" value="1"/>
</dbReference>
<dbReference type="PANTHER" id="PTHR43343">
    <property type="entry name" value="PEPTIDASE S12"/>
    <property type="match status" value="1"/>
</dbReference>
<dbReference type="AlphaFoldDB" id="A0A4Y6PZ89"/>
<dbReference type="PRINTS" id="PR00834">
    <property type="entry name" value="PROTEASES2C"/>
</dbReference>
<keyword evidence="8" id="KW-0720">Serine protease</keyword>
<dbReference type="InterPro" id="IPR001478">
    <property type="entry name" value="PDZ"/>
</dbReference>
<dbReference type="GO" id="GO:0042597">
    <property type="term" value="C:periplasmic space"/>
    <property type="evidence" value="ECO:0007669"/>
    <property type="project" value="UniProtKB-SubCell"/>
</dbReference>
<keyword evidence="6" id="KW-0574">Periplasm</keyword>
<dbReference type="FunFam" id="2.40.10.10:FF:000001">
    <property type="entry name" value="Periplasmic serine protease DegS"/>
    <property type="match status" value="1"/>
</dbReference>
<keyword evidence="5" id="KW-0677">Repeat</keyword>
<dbReference type="InterPro" id="IPR001940">
    <property type="entry name" value="Peptidase_S1C"/>
</dbReference>
<dbReference type="Proteomes" id="UP000315995">
    <property type="component" value="Chromosome"/>
</dbReference>
<feature type="domain" description="PDZ" evidence="13">
    <location>
        <begin position="407"/>
        <end position="486"/>
    </location>
</feature>
<organism evidence="14 15">
    <name type="scientific">Persicimonas caeni</name>
    <dbReference type="NCBI Taxonomy" id="2292766"/>
    <lineage>
        <taxon>Bacteria</taxon>
        <taxon>Deltaproteobacteria</taxon>
        <taxon>Bradymonadales</taxon>
        <taxon>Bradymonadaceae</taxon>
        <taxon>Persicimonas</taxon>
    </lineage>
</organism>
<dbReference type="InterPro" id="IPR036034">
    <property type="entry name" value="PDZ_sf"/>
</dbReference>
<dbReference type="InterPro" id="IPR051201">
    <property type="entry name" value="Chloro_Bact_Ser_Proteases"/>
</dbReference>
<dbReference type="OrthoDB" id="9758917at2"/>
<name>A0A4Y6PZ89_PERCE</name>
<dbReference type="CDD" id="cd10839">
    <property type="entry name" value="cpPDZ1_DegP-like"/>
    <property type="match status" value="1"/>
</dbReference>
<comment type="subcellular location">
    <subcellularLocation>
        <location evidence="1">Periplasm</location>
    </subcellularLocation>
</comment>
<dbReference type="Pfam" id="PF17820">
    <property type="entry name" value="PDZ_6"/>
    <property type="match status" value="1"/>
</dbReference>
<keyword evidence="4 12" id="KW-0732">Signal</keyword>
<dbReference type="PROSITE" id="PS50106">
    <property type="entry name" value="PDZ"/>
    <property type="match status" value="2"/>
</dbReference>
<accession>A0A4Y6PZ89</accession>
<evidence type="ECO:0000256" key="9">
    <source>
        <dbReference type="PIRSR" id="PIRSR611782-1"/>
    </source>
</evidence>
<dbReference type="SUPFAM" id="SSF50494">
    <property type="entry name" value="Trypsin-like serine proteases"/>
    <property type="match status" value="1"/>
</dbReference>
<evidence type="ECO:0000256" key="5">
    <source>
        <dbReference type="ARBA" id="ARBA00022737"/>
    </source>
</evidence>
<dbReference type="Gene3D" id="2.40.10.120">
    <property type="match status" value="1"/>
</dbReference>
<feature type="binding site" evidence="10">
    <location>
        <position position="135"/>
    </location>
    <ligand>
        <name>substrate</name>
    </ligand>
</feature>